<dbReference type="InterPro" id="IPR002577">
    <property type="entry name" value="HTH_HxlR"/>
</dbReference>
<gene>
    <name evidence="5" type="ORF">Phou_056940</name>
</gene>
<dbReference type="Proteomes" id="UP000482800">
    <property type="component" value="Unassembled WGS sequence"/>
</dbReference>
<dbReference type="InterPro" id="IPR036527">
    <property type="entry name" value="SCP2_sterol-bd_dom_sf"/>
</dbReference>
<evidence type="ECO:0000256" key="2">
    <source>
        <dbReference type="ARBA" id="ARBA00023125"/>
    </source>
</evidence>
<dbReference type="SUPFAM" id="SSF55718">
    <property type="entry name" value="SCP-like"/>
    <property type="match status" value="1"/>
</dbReference>
<evidence type="ECO:0000256" key="3">
    <source>
        <dbReference type="ARBA" id="ARBA00023163"/>
    </source>
</evidence>
<reference evidence="5 6" key="2">
    <citation type="submission" date="2020-03" db="EMBL/GenBank/DDBJ databases">
        <authorList>
            <person name="Ichikawa N."/>
            <person name="Kimura A."/>
            <person name="Kitahashi Y."/>
            <person name="Uohara A."/>
        </authorList>
    </citation>
    <scope>NUCLEOTIDE SEQUENCE [LARGE SCALE GENOMIC DNA]</scope>
    <source>
        <strain evidence="5 6">NBRC 108639</strain>
    </source>
</reference>
<accession>A0A6V8KCN3</accession>
<dbReference type="InterPro" id="IPR003033">
    <property type="entry name" value="SCP2_sterol-bd_dom"/>
</dbReference>
<dbReference type="Pfam" id="PF02036">
    <property type="entry name" value="SCP2"/>
    <property type="match status" value="1"/>
</dbReference>
<dbReference type="AlphaFoldDB" id="A0A6V8KCN3"/>
<dbReference type="PROSITE" id="PS51118">
    <property type="entry name" value="HTH_HXLR"/>
    <property type="match status" value="1"/>
</dbReference>
<keyword evidence="6" id="KW-1185">Reference proteome</keyword>
<proteinExistence type="predicted"/>
<dbReference type="PANTHER" id="PTHR33204">
    <property type="entry name" value="TRANSCRIPTIONAL REGULATOR, MARR FAMILY"/>
    <property type="match status" value="1"/>
</dbReference>
<dbReference type="SUPFAM" id="SSF46785">
    <property type="entry name" value="Winged helix' DNA-binding domain"/>
    <property type="match status" value="1"/>
</dbReference>
<evidence type="ECO:0000313" key="6">
    <source>
        <dbReference type="Proteomes" id="UP000482800"/>
    </source>
</evidence>
<dbReference type="InterPro" id="IPR036388">
    <property type="entry name" value="WH-like_DNA-bd_sf"/>
</dbReference>
<keyword evidence="3" id="KW-0804">Transcription</keyword>
<comment type="caution">
    <text evidence="5">The sequence shown here is derived from an EMBL/GenBank/DDBJ whole genome shotgun (WGS) entry which is preliminary data.</text>
</comment>
<keyword evidence="2" id="KW-0238">DNA-binding</keyword>
<organism evidence="5 6">
    <name type="scientific">Phytohabitans houttuyneae</name>
    <dbReference type="NCBI Taxonomy" id="1076126"/>
    <lineage>
        <taxon>Bacteria</taxon>
        <taxon>Bacillati</taxon>
        <taxon>Actinomycetota</taxon>
        <taxon>Actinomycetes</taxon>
        <taxon>Micromonosporales</taxon>
        <taxon>Micromonosporaceae</taxon>
    </lineage>
</organism>
<feature type="domain" description="HTH hxlR-type" evidence="4">
    <location>
        <begin position="10"/>
        <end position="106"/>
    </location>
</feature>
<dbReference type="PANTHER" id="PTHR33204:SF18">
    <property type="entry name" value="TRANSCRIPTIONAL REGULATORY PROTEIN"/>
    <property type="match status" value="1"/>
</dbReference>
<evidence type="ECO:0000256" key="1">
    <source>
        <dbReference type="ARBA" id="ARBA00023015"/>
    </source>
</evidence>
<evidence type="ECO:0000259" key="4">
    <source>
        <dbReference type="PROSITE" id="PS51118"/>
    </source>
</evidence>
<sequence length="235" mass="25354">MARRTYDQQCALAYALDVIGERWTLLIIRELLSGPQRYSAMLDALPGIGSNLLAERLAFLVDRGLVVQSEPGRRTSGYELTELGGSLRPAVLDLARFGLTYAARERPAPGSVVTGAWAKLAIEAMVDERRAADLAETYQFEVDDEVFHVAVDFGRVRTLAGPATDPTLTVRTDATSFFKLGLRQLDPVEALVTGAVQATGSGPAVMRCLWLIGLAKDPPAGLATPERESRAGTHS</sequence>
<dbReference type="Gene3D" id="1.10.10.10">
    <property type="entry name" value="Winged helix-like DNA-binding domain superfamily/Winged helix DNA-binding domain"/>
    <property type="match status" value="1"/>
</dbReference>
<evidence type="ECO:0000313" key="5">
    <source>
        <dbReference type="EMBL" id="GFJ81514.1"/>
    </source>
</evidence>
<dbReference type="Pfam" id="PF01638">
    <property type="entry name" value="HxlR"/>
    <property type="match status" value="1"/>
</dbReference>
<dbReference type="EMBL" id="BLPF01000002">
    <property type="protein sequence ID" value="GFJ81514.1"/>
    <property type="molecule type" value="Genomic_DNA"/>
</dbReference>
<keyword evidence="1" id="KW-0805">Transcription regulation</keyword>
<dbReference type="Gene3D" id="3.30.1050.10">
    <property type="entry name" value="SCP2 sterol-binding domain"/>
    <property type="match status" value="1"/>
</dbReference>
<reference evidence="5 6" key="1">
    <citation type="submission" date="2020-03" db="EMBL/GenBank/DDBJ databases">
        <title>Whole genome shotgun sequence of Phytohabitans houttuyneae NBRC 108639.</title>
        <authorList>
            <person name="Komaki H."/>
            <person name="Tamura T."/>
        </authorList>
    </citation>
    <scope>NUCLEOTIDE SEQUENCE [LARGE SCALE GENOMIC DNA]</scope>
    <source>
        <strain evidence="5 6">NBRC 108639</strain>
    </source>
</reference>
<dbReference type="InterPro" id="IPR036390">
    <property type="entry name" value="WH_DNA-bd_sf"/>
</dbReference>
<name>A0A6V8KCN3_9ACTN</name>
<protein>
    <submittedName>
        <fullName evidence="5">Transcriptional regulator</fullName>
    </submittedName>
</protein>
<dbReference type="GO" id="GO:0003677">
    <property type="term" value="F:DNA binding"/>
    <property type="evidence" value="ECO:0007669"/>
    <property type="project" value="UniProtKB-KW"/>
</dbReference>